<keyword evidence="3" id="KW-1185">Reference proteome</keyword>
<dbReference type="SUPFAM" id="SSF48179">
    <property type="entry name" value="6-phosphogluconate dehydrogenase C-terminal domain-like"/>
    <property type="match status" value="1"/>
</dbReference>
<dbReference type="AlphaFoldDB" id="A0A6I6G727"/>
<reference evidence="2 3" key="1">
    <citation type="submission" date="2019-11" db="EMBL/GenBank/DDBJ databases">
        <authorList>
            <person name="Im W.T."/>
        </authorList>
    </citation>
    <scope>NUCLEOTIDE SEQUENCE [LARGE SCALE GENOMIC DNA]</scope>
    <source>
        <strain evidence="2 3">SB-02</strain>
    </source>
</reference>
<protein>
    <recommendedName>
        <fullName evidence="1">3-hydroxyacyl-CoA dehydrogenase C-terminal domain-containing protein</fullName>
    </recommendedName>
</protein>
<organism evidence="2 3">
    <name type="scientific">Phnomibacter ginsenosidimutans</name>
    <dbReference type="NCBI Taxonomy" id="2676868"/>
    <lineage>
        <taxon>Bacteria</taxon>
        <taxon>Pseudomonadati</taxon>
        <taxon>Bacteroidota</taxon>
        <taxon>Chitinophagia</taxon>
        <taxon>Chitinophagales</taxon>
        <taxon>Chitinophagaceae</taxon>
        <taxon>Phnomibacter</taxon>
    </lineage>
</organism>
<dbReference type="GO" id="GO:0016616">
    <property type="term" value="F:oxidoreductase activity, acting on the CH-OH group of donors, NAD or NADP as acceptor"/>
    <property type="evidence" value="ECO:0007669"/>
    <property type="project" value="InterPro"/>
</dbReference>
<dbReference type="GO" id="GO:0006631">
    <property type="term" value="P:fatty acid metabolic process"/>
    <property type="evidence" value="ECO:0007669"/>
    <property type="project" value="InterPro"/>
</dbReference>
<proteinExistence type="predicted"/>
<dbReference type="Pfam" id="PF00725">
    <property type="entry name" value="3HCDH"/>
    <property type="match status" value="1"/>
</dbReference>
<dbReference type="InterPro" id="IPR006108">
    <property type="entry name" value="3HC_DH_C"/>
</dbReference>
<dbReference type="InterPro" id="IPR008927">
    <property type="entry name" value="6-PGluconate_DH-like_C_sf"/>
</dbReference>
<dbReference type="KEGG" id="fls:GLV81_10570"/>
<dbReference type="Gene3D" id="1.10.1040.50">
    <property type="match status" value="1"/>
</dbReference>
<dbReference type="Proteomes" id="UP000426027">
    <property type="component" value="Chromosome"/>
</dbReference>
<evidence type="ECO:0000313" key="2">
    <source>
        <dbReference type="EMBL" id="QGW28486.1"/>
    </source>
</evidence>
<dbReference type="RefSeq" id="WP_157478839.1">
    <property type="nucleotide sequence ID" value="NZ_CP046566.1"/>
</dbReference>
<evidence type="ECO:0000313" key="3">
    <source>
        <dbReference type="Proteomes" id="UP000426027"/>
    </source>
</evidence>
<dbReference type="EMBL" id="CP046566">
    <property type="protein sequence ID" value="QGW28486.1"/>
    <property type="molecule type" value="Genomic_DNA"/>
</dbReference>
<sequence>MSNVVYAYDPQGLLQPATDVPAHWQVLADWHYIPLENVALLICMEIPPVPIAHLRSWVLVNDPLADYSLQHQSTHARFCGWNSFWQRPLWEISTDQSGTMNIEALQSLQTLLGKQLTQVAAQPGLIAPRVVCSIINEAFYGLADNISSAADMDIAMKLGTNYPKGPWEWLETIGAEKVWALLQKLSESDARYTPHPLLVNRVAS</sequence>
<gene>
    <name evidence="2" type="ORF">GLV81_10570</name>
</gene>
<accession>A0A6I6G727</accession>
<evidence type="ECO:0000259" key="1">
    <source>
        <dbReference type="Pfam" id="PF00725"/>
    </source>
</evidence>
<feature type="domain" description="3-hydroxyacyl-CoA dehydrogenase C-terminal" evidence="1">
    <location>
        <begin position="124"/>
        <end position="202"/>
    </location>
</feature>
<name>A0A6I6G727_9BACT</name>